<gene>
    <name evidence="13" type="primary">LOC107011932</name>
</gene>
<keyword evidence="2" id="KW-0479">Metal-binding</keyword>
<keyword evidence="6" id="KW-0238">DNA-binding</keyword>
<evidence type="ECO:0000256" key="6">
    <source>
        <dbReference type="ARBA" id="ARBA00023125"/>
    </source>
</evidence>
<dbReference type="NCBIfam" id="TIGR01565">
    <property type="entry name" value="homeo_ZF_HD"/>
    <property type="match status" value="1"/>
</dbReference>
<dbReference type="PANTHER" id="PTHR31948">
    <property type="entry name" value="ZINC-FINGER HOMEODOMAIN PROTEIN 2"/>
    <property type="match status" value="1"/>
</dbReference>
<evidence type="ECO:0000256" key="10">
    <source>
        <dbReference type="SAM" id="MobiDB-lite"/>
    </source>
</evidence>
<dbReference type="PROSITE" id="PS51523">
    <property type="entry name" value="ZF_HD_DIMER"/>
    <property type="match status" value="1"/>
</dbReference>
<keyword evidence="4" id="KW-0862">Zinc</keyword>
<protein>
    <submittedName>
        <fullName evidence="13">Zinc-finger homeodomain protein 9-like</fullName>
    </submittedName>
</protein>
<feature type="domain" description="ZF-HD dimerization-type" evidence="11">
    <location>
        <begin position="70"/>
        <end position="121"/>
    </location>
</feature>
<comment type="subcellular location">
    <subcellularLocation>
        <location evidence="1">Nucleus</location>
    </subcellularLocation>
</comment>
<feature type="region of interest" description="Disordered" evidence="10">
    <location>
        <begin position="194"/>
        <end position="220"/>
    </location>
</feature>
<evidence type="ECO:0000256" key="3">
    <source>
        <dbReference type="ARBA" id="ARBA00022771"/>
    </source>
</evidence>
<keyword evidence="5" id="KW-0805">Transcription regulation</keyword>
<evidence type="ECO:0000256" key="1">
    <source>
        <dbReference type="ARBA" id="ARBA00004123"/>
    </source>
</evidence>
<evidence type="ECO:0000259" key="11">
    <source>
        <dbReference type="PROSITE" id="PS51523"/>
    </source>
</evidence>
<evidence type="ECO:0000256" key="7">
    <source>
        <dbReference type="ARBA" id="ARBA00023155"/>
    </source>
</evidence>
<dbReference type="PANTHER" id="PTHR31948:SF172">
    <property type="entry name" value="ZINC-FINGER HOMEODOMAIN PROTEIN 9-LIKE"/>
    <property type="match status" value="1"/>
</dbReference>
<organism evidence="12 13">
    <name type="scientific">Solanum pennellii</name>
    <name type="common">Tomato</name>
    <name type="synonym">Lycopersicon pennellii</name>
    <dbReference type="NCBI Taxonomy" id="28526"/>
    <lineage>
        <taxon>Eukaryota</taxon>
        <taxon>Viridiplantae</taxon>
        <taxon>Streptophyta</taxon>
        <taxon>Embryophyta</taxon>
        <taxon>Tracheophyta</taxon>
        <taxon>Spermatophyta</taxon>
        <taxon>Magnoliopsida</taxon>
        <taxon>eudicotyledons</taxon>
        <taxon>Gunneridae</taxon>
        <taxon>Pentapetalae</taxon>
        <taxon>asterids</taxon>
        <taxon>lamiids</taxon>
        <taxon>Solanales</taxon>
        <taxon>Solanaceae</taxon>
        <taxon>Solanoideae</taxon>
        <taxon>Solaneae</taxon>
        <taxon>Solanum</taxon>
        <taxon>Solanum subgen. Lycopersicon</taxon>
    </lineage>
</organism>
<evidence type="ECO:0000256" key="8">
    <source>
        <dbReference type="ARBA" id="ARBA00023163"/>
    </source>
</evidence>
<evidence type="ECO:0000256" key="2">
    <source>
        <dbReference type="ARBA" id="ARBA00022723"/>
    </source>
</evidence>
<dbReference type="GeneID" id="107011932"/>
<dbReference type="SUPFAM" id="SSF46689">
    <property type="entry name" value="Homeodomain-like"/>
    <property type="match status" value="1"/>
</dbReference>
<evidence type="ECO:0000256" key="9">
    <source>
        <dbReference type="ARBA" id="ARBA00023242"/>
    </source>
</evidence>
<name>A0ABM1G7M8_SOLPN</name>
<dbReference type="Pfam" id="PF04770">
    <property type="entry name" value="ZF-HD_dimer"/>
    <property type="match status" value="1"/>
</dbReference>
<dbReference type="Proteomes" id="UP000694930">
    <property type="component" value="Chromosome 2"/>
</dbReference>
<sequence>MELTNNNNNNTTISTITTTTTVKTPEAEIETPTQIQKLKPFAFSNGVLKRKSSFNHNNHHLHHHPVVVIYRECLKNHAASLGGHAVDGCGEFLPSPAANPSDPTSLKCAACGCHRNFHRREPEEPVVIPPPPIATAVLEYQPHHRHHPPHPPPPLQVPCGEHSSPNSPSPPPISSAYYPASAPHMLLALSAGFSGEKNQNPTSAPLGHSNGRKRFRTKFTPDQKVKMQEFAERVGWKMQKRDEDLVSNFCNEIGVEKGVLKVWMHNNKNTFGKKSDQPNSGSGDGDNDNHHQNGNTNSDNGFCIVSRNNNHNNSDSEFHHHLQHESNNNNDNKKGIIHHLHTTDSVVATNGSSSSS</sequence>
<dbReference type="InterPro" id="IPR006456">
    <property type="entry name" value="ZF_HD_homeobox_Cys/His_dimer"/>
</dbReference>
<dbReference type="InterPro" id="IPR009057">
    <property type="entry name" value="Homeodomain-like_sf"/>
</dbReference>
<keyword evidence="8" id="KW-0804">Transcription</keyword>
<keyword evidence="3" id="KW-0863">Zinc-finger</keyword>
<keyword evidence="12" id="KW-1185">Reference proteome</keyword>
<feature type="region of interest" description="Disordered" evidence="10">
    <location>
        <begin position="269"/>
        <end position="335"/>
    </location>
</feature>
<dbReference type="Gene3D" id="1.10.10.60">
    <property type="entry name" value="Homeodomain-like"/>
    <property type="match status" value="1"/>
</dbReference>
<evidence type="ECO:0000256" key="4">
    <source>
        <dbReference type="ARBA" id="ARBA00022833"/>
    </source>
</evidence>
<proteinExistence type="predicted"/>
<reference evidence="13" key="2">
    <citation type="submission" date="2025-08" db="UniProtKB">
        <authorList>
            <consortium name="RefSeq"/>
        </authorList>
    </citation>
    <scope>IDENTIFICATION</scope>
</reference>
<accession>A0ABM1G7M8</accession>
<dbReference type="RefSeq" id="XP_015067108.1">
    <property type="nucleotide sequence ID" value="XM_015211622.2"/>
</dbReference>
<feature type="compositionally biased region" description="Basic and acidic residues" evidence="10">
    <location>
        <begin position="314"/>
        <end position="324"/>
    </location>
</feature>
<evidence type="ECO:0000256" key="5">
    <source>
        <dbReference type="ARBA" id="ARBA00023015"/>
    </source>
</evidence>
<evidence type="ECO:0000313" key="12">
    <source>
        <dbReference type="Proteomes" id="UP000694930"/>
    </source>
</evidence>
<keyword evidence="9" id="KW-0539">Nucleus</keyword>
<dbReference type="InterPro" id="IPR006455">
    <property type="entry name" value="Homeodomain_ZF_HD"/>
</dbReference>
<keyword evidence="7" id="KW-0371">Homeobox</keyword>
<reference evidence="12" key="1">
    <citation type="journal article" date="2014" name="Nat. Genet.">
        <title>The genome of the stress-tolerant wild tomato species Solanum pennellii.</title>
        <authorList>
            <person name="Bolger A."/>
            <person name="Scossa F."/>
            <person name="Bolger M.E."/>
            <person name="Lanz C."/>
            <person name="Maumus F."/>
            <person name="Tohge T."/>
            <person name="Quesneville H."/>
            <person name="Alseekh S."/>
            <person name="Sorensen I."/>
            <person name="Lichtenstein G."/>
            <person name="Fich E.A."/>
            <person name="Conte M."/>
            <person name="Keller H."/>
            <person name="Schneeberger K."/>
            <person name="Schwacke R."/>
            <person name="Ofner I."/>
            <person name="Vrebalov J."/>
            <person name="Xu Y."/>
            <person name="Osorio S."/>
            <person name="Aflitos S.A."/>
            <person name="Schijlen E."/>
            <person name="Jimenez-Gomez J.M."/>
            <person name="Ryngajllo M."/>
            <person name="Kimura S."/>
            <person name="Kumar R."/>
            <person name="Koenig D."/>
            <person name="Headland L.R."/>
            <person name="Maloof J.N."/>
            <person name="Sinha N."/>
            <person name="van Ham R.C."/>
            <person name="Lankhorst R.K."/>
            <person name="Mao L."/>
            <person name="Vogel A."/>
            <person name="Arsova B."/>
            <person name="Panstruga R."/>
            <person name="Fei Z."/>
            <person name="Rose J.K."/>
            <person name="Zamir D."/>
            <person name="Carrari F."/>
            <person name="Giovannoni J.J."/>
            <person name="Weigel D."/>
            <person name="Usadel B."/>
            <person name="Fernie A.R."/>
        </authorList>
    </citation>
    <scope>NUCLEOTIDE SEQUENCE [LARGE SCALE GENOMIC DNA]</scope>
    <source>
        <strain evidence="12">cv. LA0716</strain>
    </source>
</reference>
<evidence type="ECO:0000313" key="13">
    <source>
        <dbReference type="RefSeq" id="XP_015067108.1"/>
    </source>
</evidence>
<dbReference type="NCBIfam" id="TIGR01566">
    <property type="entry name" value="ZF_HD_prot_N"/>
    <property type="match status" value="1"/>
</dbReference>
<feature type="region of interest" description="Disordered" evidence="10">
    <location>
        <begin position="142"/>
        <end position="176"/>
    </location>
</feature>